<reference evidence="1 2" key="1">
    <citation type="journal article" date="2017" name="Genome Biol. Evol.">
        <title>Phytophthora megakarya and P. palmivora, closely related causal agents of cacao black pod rot, underwent increases in genome sizes and gene numbers by different mechanisms.</title>
        <authorList>
            <person name="Ali S.S."/>
            <person name="Shao J."/>
            <person name="Lary D.J."/>
            <person name="Kronmiller B."/>
            <person name="Shen D."/>
            <person name="Strem M.D."/>
            <person name="Amoako-Attah I."/>
            <person name="Akrofi A.Y."/>
            <person name="Begoude B.A."/>
            <person name="Ten Hoopen G.M."/>
            <person name="Coulibaly K."/>
            <person name="Kebe B.I."/>
            <person name="Melnick R.L."/>
            <person name="Guiltinan M.J."/>
            <person name="Tyler B.M."/>
            <person name="Meinhardt L.W."/>
            <person name="Bailey B.A."/>
        </authorList>
    </citation>
    <scope>NUCLEOTIDE SEQUENCE [LARGE SCALE GENOMIC DNA]</scope>
    <source>
        <strain evidence="2">sbr112.9</strain>
    </source>
</reference>
<accession>A0A2P4XBH5</accession>
<dbReference type="Proteomes" id="UP000237271">
    <property type="component" value="Unassembled WGS sequence"/>
</dbReference>
<dbReference type="EMBL" id="NCKW01015485">
    <property type="protein sequence ID" value="POM62879.1"/>
    <property type="molecule type" value="Genomic_DNA"/>
</dbReference>
<sequence>MDSSTFYYLRSGVLDPSGYCYGVAHGVADESWEITVKRGRKVMEAEAQSGIGTFMASYLCVARDPEDAPKCWDYGVVVDHTWKSDTTSGTLHLFFSDGSESVPLDEAALPVLLVEDYAMRPWLHRPVCHLMVGEMRGIHKNIAADFQGANVGVALQWMLQLALHYTQT</sequence>
<gene>
    <name evidence="1" type="ORF">PHPALM_27908</name>
</gene>
<comment type="caution">
    <text evidence="1">The sequence shown here is derived from an EMBL/GenBank/DDBJ whole genome shotgun (WGS) entry which is preliminary data.</text>
</comment>
<name>A0A2P4XBH5_9STRA</name>
<protein>
    <submittedName>
        <fullName evidence="1">Uncharacterized protein</fullName>
    </submittedName>
</protein>
<organism evidence="1 2">
    <name type="scientific">Phytophthora palmivora</name>
    <dbReference type="NCBI Taxonomy" id="4796"/>
    <lineage>
        <taxon>Eukaryota</taxon>
        <taxon>Sar</taxon>
        <taxon>Stramenopiles</taxon>
        <taxon>Oomycota</taxon>
        <taxon>Peronosporomycetes</taxon>
        <taxon>Peronosporales</taxon>
        <taxon>Peronosporaceae</taxon>
        <taxon>Phytophthora</taxon>
    </lineage>
</organism>
<proteinExistence type="predicted"/>
<evidence type="ECO:0000313" key="2">
    <source>
        <dbReference type="Proteomes" id="UP000237271"/>
    </source>
</evidence>
<keyword evidence="2" id="KW-1185">Reference proteome</keyword>
<evidence type="ECO:0000313" key="1">
    <source>
        <dbReference type="EMBL" id="POM62879.1"/>
    </source>
</evidence>
<dbReference type="AlphaFoldDB" id="A0A2P4XBH5"/>
<dbReference type="OrthoDB" id="129382at2759"/>